<dbReference type="Proteomes" id="UP000027586">
    <property type="component" value="Unassembled WGS sequence"/>
</dbReference>
<dbReference type="EMBL" id="CBTN010000024">
    <property type="protein sequence ID" value="CDH54569.1"/>
    <property type="molecule type" value="Genomic_DNA"/>
</dbReference>
<organism evidence="1 2">
    <name type="scientific">Lichtheimia corymbifera JMRC:FSU:9682</name>
    <dbReference type="NCBI Taxonomy" id="1263082"/>
    <lineage>
        <taxon>Eukaryota</taxon>
        <taxon>Fungi</taxon>
        <taxon>Fungi incertae sedis</taxon>
        <taxon>Mucoromycota</taxon>
        <taxon>Mucoromycotina</taxon>
        <taxon>Mucoromycetes</taxon>
        <taxon>Mucorales</taxon>
        <taxon>Lichtheimiaceae</taxon>
        <taxon>Lichtheimia</taxon>
    </lineage>
</organism>
<sequence length="113" mass="12416">MAISVRLCVDFSQQRSWLLAFGWYQSPSITVRVKINHPKKLSGAMKVVSSAGSGFGTLDLRGQFFTMPGILQQQPTITGAIKLYLIIWSLLSLLSDGQSSVAHMMASIHNFLS</sequence>
<proteinExistence type="predicted"/>
<comment type="caution">
    <text evidence="1">The sequence shown here is derived from an EMBL/GenBank/DDBJ whole genome shotgun (WGS) entry which is preliminary data.</text>
</comment>
<protein>
    <submittedName>
        <fullName evidence="1">Uncharacterized protein</fullName>
    </submittedName>
</protein>
<dbReference type="VEuPathDB" id="FungiDB:LCOR_05802.1"/>
<accession>A0A068RX62</accession>
<evidence type="ECO:0000313" key="2">
    <source>
        <dbReference type="Proteomes" id="UP000027586"/>
    </source>
</evidence>
<name>A0A068RX62_9FUNG</name>
<gene>
    <name evidence="1" type="ORF">LCOR_05802.1</name>
</gene>
<reference evidence="1" key="1">
    <citation type="submission" date="2013-08" db="EMBL/GenBank/DDBJ databases">
        <title>Gene expansion shapes genome architecture in the human pathogen Lichtheimia corymbifera: an evolutionary genomics analysis in the ancient terrestrial Mucorales (Mucoromycotina).</title>
        <authorList>
            <person name="Schwartze V.U."/>
            <person name="Winter S."/>
            <person name="Shelest E."/>
            <person name="Marcet-Houben M."/>
            <person name="Horn F."/>
            <person name="Wehner S."/>
            <person name="Hoffmann K."/>
            <person name="Riege K."/>
            <person name="Sammeth M."/>
            <person name="Nowrousian M."/>
            <person name="Valiante V."/>
            <person name="Linde J."/>
            <person name="Jacobsen I.D."/>
            <person name="Marz M."/>
            <person name="Brakhage A.A."/>
            <person name="Gabaldon T."/>
            <person name="Bocker S."/>
            <person name="Voigt K."/>
        </authorList>
    </citation>
    <scope>NUCLEOTIDE SEQUENCE [LARGE SCALE GENOMIC DNA]</scope>
    <source>
        <strain evidence="1">FSU 9682</strain>
    </source>
</reference>
<evidence type="ECO:0000313" key="1">
    <source>
        <dbReference type="EMBL" id="CDH54569.1"/>
    </source>
</evidence>
<dbReference type="AlphaFoldDB" id="A0A068RX62"/>
<keyword evidence="2" id="KW-1185">Reference proteome</keyword>